<evidence type="ECO:0000256" key="4">
    <source>
        <dbReference type="ARBA" id="ARBA00023098"/>
    </source>
</evidence>
<keyword evidence="1" id="KW-1003">Cell membrane</keyword>
<gene>
    <name evidence="12" type="ORF">AMJ44_02195</name>
</gene>
<keyword evidence="7" id="KW-0594">Phospholipid biosynthesis</keyword>
<evidence type="ECO:0000256" key="9">
    <source>
        <dbReference type="ARBA" id="ARBA00023264"/>
    </source>
</evidence>
<dbReference type="Pfam" id="PF02666">
    <property type="entry name" value="PS_Dcarbxylase"/>
    <property type="match status" value="1"/>
</dbReference>
<dbReference type="InterPro" id="IPR003817">
    <property type="entry name" value="PS_Dcarbxylase"/>
</dbReference>
<evidence type="ECO:0000256" key="5">
    <source>
        <dbReference type="ARBA" id="ARBA00023136"/>
    </source>
</evidence>
<keyword evidence="5 11" id="KW-0472">Membrane</keyword>
<evidence type="ECO:0000256" key="3">
    <source>
        <dbReference type="ARBA" id="ARBA00022793"/>
    </source>
</evidence>
<dbReference type="EMBL" id="LIZX01000013">
    <property type="protein sequence ID" value="KPJ69805.1"/>
    <property type="molecule type" value="Genomic_DNA"/>
</dbReference>
<feature type="transmembrane region" description="Helical" evidence="11">
    <location>
        <begin position="12"/>
        <end position="29"/>
    </location>
</feature>
<keyword evidence="4" id="KW-0443">Lipid metabolism</keyword>
<keyword evidence="11" id="KW-0812">Transmembrane</keyword>
<keyword evidence="11" id="KW-1133">Transmembrane helix</keyword>
<keyword evidence="2" id="KW-0444">Lipid biosynthesis</keyword>
<dbReference type="AlphaFoldDB" id="A0A0S7Y4Z0"/>
<comment type="caution">
    <text evidence="12">The sequence shown here is derived from an EMBL/GenBank/DDBJ whole genome shotgun (WGS) entry which is preliminary data.</text>
</comment>
<evidence type="ECO:0000313" key="12">
    <source>
        <dbReference type="EMBL" id="KPJ69805.1"/>
    </source>
</evidence>
<evidence type="ECO:0000313" key="13">
    <source>
        <dbReference type="Proteomes" id="UP000051861"/>
    </source>
</evidence>
<dbReference type="PANTHER" id="PTHR35809">
    <property type="entry name" value="ARCHAETIDYLSERINE DECARBOXYLASE PROENZYME-RELATED"/>
    <property type="match status" value="1"/>
</dbReference>
<accession>A0A0S7Y4Z0</accession>
<dbReference type="PANTHER" id="PTHR35809:SF1">
    <property type="entry name" value="ARCHAETIDYLSERINE DECARBOXYLASE PROENZYME-RELATED"/>
    <property type="match status" value="1"/>
</dbReference>
<name>A0A0S7Y4Z0_UNCSA</name>
<reference evidence="12 13" key="1">
    <citation type="journal article" date="2015" name="Microbiome">
        <title>Genomic resolution of linkages in carbon, nitrogen, and sulfur cycling among widespread estuary sediment bacteria.</title>
        <authorList>
            <person name="Baker B.J."/>
            <person name="Lazar C.S."/>
            <person name="Teske A.P."/>
            <person name="Dick G.J."/>
        </authorList>
    </citation>
    <scope>NUCLEOTIDE SEQUENCE [LARGE SCALE GENOMIC DNA]</scope>
    <source>
        <strain evidence="12">DG_54_3</strain>
    </source>
</reference>
<dbReference type="Proteomes" id="UP000051861">
    <property type="component" value="Unassembled WGS sequence"/>
</dbReference>
<organism evidence="12 13">
    <name type="scientific">candidate division WOR-1 bacterium DG_54_3</name>
    <dbReference type="NCBI Taxonomy" id="1703775"/>
    <lineage>
        <taxon>Bacteria</taxon>
        <taxon>Bacillati</taxon>
        <taxon>Saganbacteria</taxon>
    </lineage>
</organism>
<evidence type="ECO:0000256" key="1">
    <source>
        <dbReference type="ARBA" id="ARBA00022475"/>
    </source>
</evidence>
<keyword evidence="3" id="KW-0210">Decarboxylase</keyword>
<keyword evidence="8" id="KW-0456">Lyase</keyword>
<keyword evidence="6" id="KW-0865">Zymogen</keyword>
<evidence type="ECO:0008006" key="14">
    <source>
        <dbReference type="Google" id="ProtNLM"/>
    </source>
</evidence>
<evidence type="ECO:0000256" key="7">
    <source>
        <dbReference type="ARBA" id="ARBA00023209"/>
    </source>
</evidence>
<evidence type="ECO:0000256" key="10">
    <source>
        <dbReference type="ARBA" id="ARBA00023317"/>
    </source>
</evidence>
<sequence length="226" mass="25828">MFNEHNLRVLQMCAFIMVTLIALVIGYSFPNLPPFVRALLPKGIKGIVQLSISEKLDPRFLEWFNRDPDRNIPTEPSIIVSPADGVVWQIKHNPKMKHILIEMRYTDVHVQRIPIDGQVICIEGEGKKLENNVLVKDYMLNKMMPFQKVTTLKTEIGIVRVRQITSFFAKRIQVYVKKGQKVKRGQRLGRVLAGSTIVLEVPKKVSILVKQNQEVVGGETIIAKYQ</sequence>
<proteinExistence type="predicted"/>
<dbReference type="GO" id="GO:0004609">
    <property type="term" value="F:phosphatidylserine decarboxylase activity"/>
    <property type="evidence" value="ECO:0007669"/>
    <property type="project" value="InterPro"/>
</dbReference>
<evidence type="ECO:0000256" key="2">
    <source>
        <dbReference type="ARBA" id="ARBA00022516"/>
    </source>
</evidence>
<dbReference type="GO" id="GO:0008654">
    <property type="term" value="P:phospholipid biosynthetic process"/>
    <property type="evidence" value="ECO:0007669"/>
    <property type="project" value="UniProtKB-KW"/>
</dbReference>
<evidence type="ECO:0000256" key="6">
    <source>
        <dbReference type="ARBA" id="ARBA00023145"/>
    </source>
</evidence>
<keyword evidence="9" id="KW-1208">Phospholipid metabolism</keyword>
<evidence type="ECO:0000256" key="11">
    <source>
        <dbReference type="SAM" id="Phobius"/>
    </source>
</evidence>
<dbReference type="InterPro" id="IPR033175">
    <property type="entry name" value="PSD-A"/>
</dbReference>
<keyword evidence="10" id="KW-0670">Pyruvate</keyword>
<protein>
    <recommendedName>
        <fullName evidence="14">Phosphatidylserine decarboxylase</fullName>
    </recommendedName>
</protein>
<evidence type="ECO:0000256" key="8">
    <source>
        <dbReference type="ARBA" id="ARBA00023239"/>
    </source>
</evidence>